<evidence type="ECO:0000313" key="2">
    <source>
        <dbReference type="Proteomes" id="UP000708148"/>
    </source>
</evidence>
<comment type="caution">
    <text evidence="1">The sequence shown here is derived from an EMBL/GenBank/DDBJ whole genome shotgun (WGS) entry which is preliminary data.</text>
</comment>
<reference evidence="1" key="1">
    <citation type="submission" date="2020-12" db="EMBL/GenBank/DDBJ databases">
        <authorList>
            <person name="Iha C."/>
        </authorList>
    </citation>
    <scope>NUCLEOTIDE SEQUENCE</scope>
</reference>
<name>A0A8S1J4S0_9CHLO</name>
<proteinExistence type="predicted"/>
<keyword evidence="2" id="KW-1185">Reference proteome</keyword>
<gene>
    <name evidence="1" type="ORF">OSTQU699_LOCUS7774</name>
</gene>
<protein>
    <submittedName>
        <fullName evidence="1">Uncharacterized protein</fullName>
    </submittedName>
</protein>
<evidence type="ECO:0000313" key="1">
    <source>
        <dbReference type="EMBL" id="CAD7702417.1"/>
    </source>
</evidence>
<dbReference type="Proteomes" id="UP000708148">
    <property type="component" value="Unassembled WGS sequence"/>
</dbReference>
<accession>A0A8S1J4S0</accession>
<organism evidence="1 2">
    <name type="scientific">Ostreobium quekettii</name>
    <dbReference type="NCBI Taxonomy" id="121088"/>
    <lineage>
        <taxon>Eukaryota</taxon>
        <taxon>Viridiplantae</taxon>
        <taxon>Chlorophyta</taxon>
        <taxon>core chlorophytes</taxon>
        <taxon>Ulvophyceae</taxon>
        <taxon>TCBD clade</taxon>
        <taxon>Bryopsidales</taxon>
        <taxon>Ostreobineae</taxon>
        <taxon>Ostreobiaceae</taxon>
        <taxon>Ostreobium</taxon>
    </lineage>
</organism>
<dbReference type="EMBL" id="CAJHUC010001820">
    <property type="protein sequence ID" value="CAD7702417.1"/>
    <property type="molecule type" value="Genomic_DNA"/>
</dbReference>
<dbReference type="AlphaFoldDB" id="A0A8S1J4S0"/>
<sequence>MQFLRVLWSSSCVSGSARCKCGLSVWPISPLPMAYFVAHLSWWMDWRSLVSASGGYMPPGHILFGPVLFWSTQTGCGNHCLVVLCIRDQTVGNMAARNSFFLVKG</sequence>